<protein>
    <recommendedName>
        <fullName evidence="4">AMP-activated protein kinase glycogen-binding domain-containing protein</fullName>
    </recommendedName>
</protein>
<feature type="coiled-coil region" evidence="1">
    <location>
        <begin position="6"/>
        <end position="47"/>
    </location>
</feature>
<dbReference type="InterPro" id="IPR013783">
    <property type="entry name" value="Ig-like_fold"/>
</dbReference>
<dbReference type="Proteomes" id="UP000039865">
    <property type="component" value="Unassembled WGS sequence"/>
</dbReference>
<keyword evidence="1" id="KW-0175">Coiled coil</keyword>
<dbReference type="EMBL" id="CCKQ01008009">
    <property type="protein sequence ID" value="CDW79446.1"/>
    <property type="molecule type" value="Genomic_DNA"/>
</dbReference>
<name>A0A078AC78_STYLE</name>
<keyword evidence="3" id="KW-1185">Reference proteome</keyword>
<accession>A0A078AC78</accession>
<sequence>MSDTDSAQLRSTIESQKAQLDQLTQRISDMERSTQKLKEQNQKLENILPYLQVQADKIAAQSNSKIQYQNFIDGIQASNDETNSQLLQQDLDDRLVTANFGYYCEQKVRSEEPVYIMGEFNQWQPELMERVTDNIFAFETKVLPGYKYRFNFRIGENLRHDLIQDKEKDENEQDVNFKYILENSSDISNQDELIQIPLFVHPLLKQKREEQLKLILSQFTELQATIVQFESSELSNFEDLDESTQREKLNQALIRNRSLLAQLNLQKKVKGFAESCGQNQILQSSLEQIIIFEKESTILINLIQTLTRGKFAKSLEENPIYYYFCSYNVQNNEILLKRVFDNNGILLDESSQIEVNRKLISTETIVESYQILFGQEAKEFKQDMLNNEVHTFKLKYTTTVKYVHSWQEKELVPISSQPEVNFADYTFSAWSSGYPYSITNKIHGAVKSEAVRVDQLSKSNHVTVYTNEISSNVLNIIHINVEVANDQIILEFLYANQDQDIKDFQDFKSDENAKTAQYKIIIKDQRIFAILYSNGSGSVEQLQFFEFRISKGMLASVSTCCRLNYSQEEMFVQVENVPIGHLVSLDKNAIEELGQSKPQHELFGFCTDGYFLKDLKGYIDVNVISLDECNNFLENQDKIALPVCLITDPSWNAQSKYVQKMQIESWTQSSMAISRLY</sequence>
<reference evidence="2 3" key="1">
    <citation type="submission" date="2014-06" db="EMBL/GenBank/DDBJ databases">
        <authorList>
            <person name="Swart Estienne"/>
        </authorList>
    </citation>
    <scope>NUCLEOTIDE SEQUENCE [LARGE SCALE GENOMIC DNA]</scope>
    <source>
        <strain evidence="2 3">130c</strain>
    </source>
</reference>
<dbReference type="AlphaFoldDB" id="A0A078AC78"/>
<dbReference type="CDD" id="cd02859">
    <property type="entry name" value="E_set_AMPKbeta_like_N"/>
    <property type="match status" value="1"/>
</dbReference>
<evidence type="ECO:0008006" key="4">
    <source>
        <dbReference type="Google" id="ProtNLM"/>
    </source>
</evidence>
<evidence type="ECO:0000256" key="1">
    <source>
        <dbReference type="SAM" id="Coils"/>
    </source>
</evidence>
<dbReference type="SUPFAM" id="SSF81296">
    <property type="entry name" value="E set domains"/>
    <property type="match status" value="1"/>
</dbReference>
<evidence type="ECO:0000313" key="2">
    <source>
        <dbReference type="EMBL" id="CDW79446.1"/>
    </source>
</evidence>
<gene>
    <name evidence="2" type="primary">Contig5798.g6207</name>
    <name evidence="2" type="ORF">STYLEM_8434</name>
</gene>
<organism evidence="2 3">
    <name type="scientific">Stylonychia lemnae</name>
    <name type="common">Ciliate</name>
    <dbReference type="NCBI Taxonomy" id="5949"/>
    <lineage>
        <taxon>Eukaryota</taxon>
        <taxon>Sar</taxon>
        <taxon>Alveolata</taxon>
        <taxon>Ciliophora</taxon>
        <taxon>Intramacronucleata</taxon>
        <taxon>Spirotrichea</taxon>
        <taxon>Stichotrichia</taxon>
        <taxon>Sporadotrichida</taxon>
        <taxon>Oxytrichidae</taxon>
        <taxon>Stylonychinae</taxon>
        <taxon>Stylonychia</taxon>
    </lineage>
</organism>
<dbReference type="InterPro" id="IPR014756">
    <property type="entry name" value="Ig_E-set"/>
</dbReference>
<proteinExistence type="predicted"/>
<dbReference type="InParanoid" id="A0A078AC78"/>
<dbReference type="OrthoDB" id="320742at2759"/>
<dbReference type="Gene3D" id="2.60.40.10">
    <property type="entry name" value="Immunoglobulins"/>
    <property type="match status" value="1"/>
</dbReference>
<evidence type="ECO:0000313" key="3">
    <source>
        <dbReference type="Proteomes" id="UP000039865"/>
    </source>
</evidence>